<dbReference type="EMBL" id="CAXAMM010025614">
    <property type="protein sequence ID" value="CAK9057301.1"/>
    <property type="molecule type" value="Genomic_DNA"/>
</dbReference>
<organism evidence="6 7">
    <name type="scientific">Durusdinium trenchii</name>
    <dbReference type="NCBI Taxonomy" id="1381693"/>
    <lineage>
        <taxon>Eukaryota</taxon>
        <taxon>Sar</taxon>
        <taxon>Alveolata</taxon>
        <taxon>Dinophyceae</taxon>
        <taxon>Suessiales</taxon>
        <taxon>Symbiodiniaceae</taxon>
        <taxon>Durusdinium</taxon>
    </lineage>
</organism>
<keyword evidence="5" id="KW-0472">Membrane</keyword>
<dbReference type="PROSITE" id="PS50297">
    <property type="entry name" value="ANK_REP_REGION"/>
    <property type="match status" value="1"/>
</dbReference>
<dbReference type="PANTHER" id="PTHR24171">
    <property type="entry name" value="ANKYRIN REPEAT DOMAIN-CONTAINING PROTEIN 39-RELATED"/>
    <property type="match status" value="1"/>
</dbReference>
<dbReference type="Pfam" id="PF12796">
    <property type="entry name" value="Ank_2"/>
    <property type="match status" value="1"/>
</dbReference>
<feature type="repeat" description="ANK" evidence="3">
    <location>
        <begin position="84"/>
        <end position="116"/>
    </location>
</feature>
<keyword evidence="7" id="KW-1185">Reference proteome</keyword>
<evidence type="ECO:0000256" key="3">
    <source>
        <dbReference type="PROSITE-ProRule" id="PRU00023"/>
    </source>
</evidence>
<dbReference type="PROSITE" id="PS50088">
    <property type="entry name" value="ANK_REPEAT"/>
    <property type="match status" value="2"/>
</dbReference>
<keyword evidence="2 3" id="KW-0040">ANK repeat</keyword>
<sequence length="1254" mass="141046">MPVGRASIKINKDDMFLTVRDAPFIKARQHVAALVASNQCHLKTVMQQTLLFFAAARYGEDDEALELCDTLLRAGVPLNHLDDNRQTALFYAARQGHVNTCNFLVYSKANVDTLDKFGETALFYAVKRSRITAVEKLLDHGADFEIVNHKNHNVMTAASDELCAIFQEARKKRRLEVTEGPVEQHNKRPRSALEQLEAWADEWPMRHPKIETADFKQKDLLKSEGGYSVVKVSSPTTAAKLRVLEKHFVVDHAKLMQHESWFGKLTHEQWSKSVGVLTDALQPPNDAVKGIKTVLSDANPHHFTLPAIETANKDVDSQHAGRGIGGLLLKAAEDYSHRDSAAVKVEINSERIAVEISGVVLRLRKLQPEEWRPEAEAYKTRLLKEKRMFAHGSMAQTELRRWIKAKIQVSVLDAQAVLEENDWALGPRAALLGYCSAVHVADPDHSSWAVLEEGGISRSCSGRWDPLARDAHLQMAKDVQISGIRAFFLSGTEVKRLEETEALHQLREAHWESAALVPELQVTACYRNMDYGALQAPEHAARAMKASRRLLSITAQCQQGGTDPLTLKLNAESYSYLTGLLANMDSLYFMWSACLVETCKPAGRKPSWQEAESYIRLWKQYLSGLSLVGRPFELARLEEELLWGFCQRLRRLAEEAASLAQMAAPQHDLPARSFDYSLGHDEHAVEHELETLGVPQGADYEDSSFHRGTQERPMEDYEEISHVTLTVERVALVFYIFELFLRLYAGQWRTRDDLAELYYPLMLARPELSLIFMPLLVIVTVGLMNLVPAILLENQAREKEFKQITGRQRFQKLAKELEKVFAADGVREVSHGWLSTADFIDTLGAFKLDELFEVLVRKLCPGDPDPVLPVDEFLEAAMELLVLEVPLSTRETLAILRLSFKVSWMERSMHDVEEHLESFTERSQESMEKLEESINDLHQKDLAGESSTSAWCKGSGGTLPWCAGPIESRRLEAEPEVPSQKEPPYFEEALRLSPVPGLSPPISAAWVSECLRGQRGEEGTSWEAEPEAEEGEAEDSPQAQGSAREFLLDSVYDIALPTFRVVLDLSHLPGEDVATLEADLPQLEVVYASNLDCRFLTVSSSCAVFQESHFGSQSHSEAFRGAAAVHWEQMHIESTNFGDMKRQVRITSKPKLSIDLRRLWPYARHFPGLRPCDPYVEAIHRWFPGPVPEDLVEALAVVSASRQTTWVLELPLLRVPLGPEGLPILEIVFTNAQLSYSSLYGVHSLAWPEARTRT</sequence>
<dbReference type="SMART" id="SM00248">
    <property type="entry name" value="ANK"/>
    <property type="match status" value="3"/>
</dbReference>
<dbReference type="Gene3D" id="1.25.40.20">
    <property type="entry name" value="Ankyrin repeat-containing domain"/>
    <property type="match status" value="1"/>
</dbReference>
<feature type="compositionally biased region" description="Acidic residues" evidence="4">
    <location>
        <begin position="1024"/>
        <end position="1035"/>
    </location>
</feature>
<feature type="transmembrane region" description="Helical" evidence="5">
    <location>
        <begin position="768"/>
        <end position="792"/>
    </location>
</feature>
<dbReference type="Proteomes" id="UP001642464">
    <property type="component" value="Unassembled WGS sequence"/>
</dbReference>
<reference evidence="6 7" key="1">
    <citation type="submission" date="2024-02" db="EMBL/GenBank/DDBJ databases">
        <authorList>
            <person name="Chen Y."/>
            <person name="Shah S."/>
            <person name="Dougan E. K."/>
            <person name="Thang M."/>
            <person name="Chan C."/>
        </authorList>
    </citation>
    <scope>NUCLEOTIDE SEQUENCE [LARGE SCALE GENOMIC DNA]</scope>
</reference>
<keyword evidence="5" id="KW-0812">Transmembrane</keyword>
<feature type="non-terminal residue" evidence="6">
    <location>
        <position position="1254"/>
    </location>
</feature>
<evidence type="ECO:0000313" key="7">
    <source>
        <dbReference type="Proteomes" id="UP001642464"/>
    </source>
</evidence>
<keyword evidence="5" id="KW-1133">Transmembrane helix</keyword>
<evidence type="ECO:0000256" key="1">
    <source>
        <dbReference type="ARBA" id="ARBA00022737"/>
    </source>
</evidence>
<name>A0ABP0N0M2_9DINO</name>
<proteinExistence type="predicted"/>
<evidence type="ECO:0000256" key="4">
    <source>
        <dbReference type="SAM" id="MobiDB-lite"/>
    </source>
</evidence>
<dbReference type="SUPFAM" id="SSF48403">
    <property type="entry name" value="Ankyrin repeat"/>
    <property type="match status" value="1"/>
</dbReference>
<comment type="caution">
    <text evidence="6">The sequence shown here is derived from an EMBL/GenBank/DDBJ whole genome shotgun (WGS) entry which is preliminary data.</text>
</comment>
<gene>
    <name evidence="6" type="ORF">SCF082_LOCUS30782</name>
</gene>
<dbReference type="InterPro" id="IPR002110">
    <property type="entry name" value="Ankyrin_rpt"/>
</dbReference>
<feature type="region of interest" description="Disordered" evidence="4">
    <location>
        <begin position="1015"/>
        <end position="1040"/>
    </location>
</feature>
<dbReference type="InterPro" id="IPR036770">
    <property type="entry name" value="Ankyrin_rpt-contain_sf"/>
</dbReference>
<keyword evidence="1" id="KW-0677">Repeat</keyword>
<feature type="repeat" description="ANK" evidence="3">
    <location>
        <begin position="117"/>
        <end position="149"/>
    </location>
</feature>
<accession>A0ABP0N0M2</accession>
<evidence type="ECO:0000256" key="2">
    <source>
        <dbReference type="ARBA" id="ARBA00023043"/>
    </source>
</evidence>
<protein>
    <submittedName>
        <fullName evidence="6">Ankyrin repeat domain-containing protein 17 (Ankyrin repeat domain-containing protein FOE) (Gene trap ankyrin repeat protein)</fullName>
    </submittedName>
</protein>
<evidence type="ECO:0000256" key="5">
    <source>
        <dbReference type="SAM" id="Phobius"/>
    </source>
</evidence>
<evidence type="ECO:0000313" key="6">
    <source>
        <dbReference type="EMBL" id="CAK9057301.1"/>
    </source>
</evidence>